<name>A0A4R2ICF4_9GAMM</name>
<dbReference type="Proteomes" id="UP000294862">
    <property type="component" value="Unassembled WGS sequence"/>
</dbReference>
<feature type="domain" description="N-acetyltransferase" evidence="3">
    <location>
        <begin position="11"/>
        <end position="163"/>
    </location>
</feature>
<dbReference type="InterPro" id="IPR016181">
    <property type="entry name" value="Acyl_CoA_acyltransferase"/>
</dbReference>
<dbReference type="SUPFAM" id="SSF55729">
    <property type="entry name" value="Acyl-CoA N-acyltransferases (Nat)"/>
    <property type="match status" value="1"/>
</dbReference>
<dbReference type="EMBL" id="SLWQ01000002">
    <property type="protein sequence ID" value="TCO41816.1"/>
    <property type="molecule type" value="Genomic_DNA"/>
</dbReference>
<dbReference type="GO" id="GO:0016747">
    <property type="term" value="F:acyltransferase activity, transferring groups other than amino-acyl groups"/>
    <property type="evidence" value="ECO:0007669"/>
    <property type="project" value="InterPro"/>
</dbReference>
<dbReference type="Pfam" id="PF00583">
    <property type="entry name" value="Acetyltransf_1"/>
    <property type="match status" value="1"/>
</dbReference>
<dbReference type="RefSeq" id="WP_131994480.1">
    <property type="nucleotide sequence ID" value="NZ_JACGXM010000005.1"/>
</dbReference>
<evidence type="ECO:0000259" key="3">
    <source>
        <dbReference type="PROSITE" id="PS51186"/>
    </source>
</evidence>
<evidence type="ECO:0000313" key="5">
    <source>
        <dbReference type="Proteomes" id="UP000294862"/>
    </source>
</evidence>
<evidence type="ECO:0000256" key="2">
    <source>
        <dbReference type="ARBA" id="ARBA00023315"/>
    </source>
</evidence>
<protein>
    <submittedName>
        <fullName evidence="4">Ribosomal protein S18 acetylase RimI-like enzyme</fullName>
    </submittedName>
</protein>
<keyword evidence="4" id="KW-0689">Ribosomal protein</keyword>
<dbReference type="GO" id="GO:0005840">
    <property type="term" value="C:ribosome"/>
    <property type="evidence" value="ECO:0007669"/>
    <property type="project" value="UniProtKB-KW"/>
</dbReference>
<comment type="caution">
    <text evidence="4">The sequence shown here is derived from an EMBL/GenBank/DDBJ whole genome shotgun (WGS) entry which is preliminary data.</text>
</comment>
<organism evidence="4 5">
    <name type="scientific">Dokdonella fugitiva</name>
    <dbReference type="NCBI Taxonomy" id="328517"/>
    <lineage>
        <taxon>Bacteria</taxon>
        <taxon>Pseudomonadati</taxon>
        <taxon>Pseudomonadota</taxon>
        <taxon>Gammaproteobacteria</taxon>
        <taxon>Lysobacterales</taxon>
        <taxon>Rhodanobacteraceae</taxon>
        <taxon>Dokdonella</taxon>
    </lineage>
</organism>
<evidence type="ECO:0000313" key="4">
    <source>
        <dbReference type="EMBL" id="TCO41816.1"/>
    </source>
</evidence>
<proteinExistence type="predicted"/>
<keyword evidence="2" id="KW-0012">Acyltransferase</keyword>
<dbReference type="PANTHER" id="PTHR43877:SF2">
    <property type="entry name" value="AMINOALKYLPHOSPHONATE N-ACETYLTRANSFERASE-RELATED"/>
    <property type="match status" value="1"/>
</dbReference>
<dbReference type="PANTHER" id="PTHR43877">
    <property type="entry name" value="AMINOALKYLPHOSPHONATE N-ACETYLTRANSFERASE-RELATED-RELATED"/>
    <property type="match status" value="1"/>
</dbReference>
<evidence type="ECO:0000256" key="1">
    <source>
        <dbReference type="ARBA" id="ARBA00022679"/>
    </source>
</evidence>
<keyword evidence="5" id="KW-1185">Reference proteome</keyword>
<keyword evidence="1" id="KW-0808">Transferase</keyword>
<gene>
    <name evidence="4" type="ORF">EV148_102167</name>
</gene>
<keyword evidence="4" id="KW-0687">Ribonucleoprotein</keyword>
<sequence length="163" mass="18106">MASPTDVRTDLSIRLANADDDDFILGLVGRFVEFELPPWRRRGECAQGIRNDIERHLAEQPPGSHIFVAENADGERVGFLHLQFVIDYFTSAQNCHISDLAVAPAFDGQGIGAALLAHAEAWARAHHCRHLTLAVFPGNTRARALYERHGFGIDVLRMAKPVR</sequence>
<dbReference type="CDD" id="cd04301">
    <property type="entry name" value="NAT_SF"/>
    <property type="match status" value="1"/>
</dbReference>
<dbReference type="Gene3D" id="3.40.630.30">
    <property type="match status" value="1"/>
</dbReference>
<reference evidence="4 5" key="1">
    <citation type="journal article" date="2015" name="Stand. Genomic Sci.">
        <title>Genomic Encyclopedia of Bacterial and Archaeal Type Strains, Phase III: the genomes of soil and plant-associated and newly described type strains.</title>
        <authorList>
            <person name="Whitman W.B."/>
            <person name="Woyke T."/>
            <person name="Klenk H.P."/>
            <person name="Zhou Y."/>
            <person name="Lilburn T.G."/>
            <person name="Beck B.J."/>
            <person name="De Vos P."/>
            <person name="Vandamme P."/>
            <person name="Eisen J.A."/>
            <person name="Garrity G."/>
            <person name="Hugenholtz P."/>
            <person name="Kyrpides N.C."/>
        </authorList>
    </citation>
    <scope>NUCLEOTIDE SEQUENCE [LARGE SCALE GENOMIC DNA]</scope>
    <source>
        <strain evidence="4 5">A3</strain>
    </source>
</reference>
<dbReference type="InterPro" id="IPR000182">
    <property type="entry name" value="GNAT_dom"/>
</dbReference>
<dbReference type="AlphaFoldDB" id="A0A4R2ICF4"/>
<accession>A0A4R2ICF4</accession>
<dbReference type="OrthoDB" id="5173601at2"/>
<dbReference type="PROSITE" id="PS51186">
    <property type="entry name" value="GNAT"/>
    <property type="match status" value="1"/>
</dbReference>
<dbReference type="InterPro" id="IPR050832">
    <property type="entry name" value="Bact_Acetyltransf"/>
</dbReference>